<sequence>MLGKNPRAGFSYLILDSSFLNRGAGPRLRRGAARGGDILFAEATIREGYSWGWKHEKNQPRIGANPPFGRSESDLLILTLAIQLRCLARPFIGSVRANPVGAPAPPVWRMGICLSSFFGVRGSDCGLDAESGRT</sequence>
<organism evidence="1">
    <name type="scientific">bioreactor metagenome</name>
    <dbReference type="NCBI Taxonomy" id="1076179"/>
    <lineage>
        <taxon>unclassified sequences</taxon>
        <taxon>metagenomes</taxon>
        <taxon>ecological metagenomes</taxon>
    </lineage>
</organism>
<dbReference type="AlphaFoldDB" id="A0A644UG03"/>
<comment type="caution">
    <text evidence="1">The sequence shown here is derived from an EMBL/GenBank/DDBJ whole genome shotgun (WGS) entry which is preliminary data.</text>
</comment>
<evidence type="ECO:0000313" key="1">
    <source>
        <dbReference type="EMBL" id="MPL77874.1"/>
    </source>
</evidence>
<protein>
    <submittedName>
        <fullName evidence="1">Uncharacterized protein</fullName>
    </submittedName>
</protein>
<reference evidence="1" key="1">
    <citation type="submission" date="2019-08" db="EMBL/GenBank/DDBJ databases">
        <authorList>
            <person name="Kucharzyk K."/>
            <person name="Murdoch R.W."/>
            <person name="Higgins S."/>
            <person name="Loffler F."/>
        </authorList>
    </citation>
    <scope>NUCLEOTIDE SEQUENCE</scope>
</reference>
<gene>
    <name evidence="1" type="ORF">SDC9_23734</name>
</gene>
<name>A0A644UG03_9ZZZZ</name>
<dbReference type="EMBL" id="VSSQ01000111">
    <property type="protein sequence ID" value="MPL77874.1"/>
    <property type="molecule type" value="Genomic_DNA"/>
</dbReference>
<proteinExistence type="predicted"/>
<accession>A0A644UG03</accession>